<dbReference type="EMBL" id="CP163443">
    <property type="protein sequence ID" value="XDQ58742.1"/>
    <property type="molecule type" value="Genomic_DNA"/>
</dbReference>
<dbReference type="GO" id="GO:0005829">
    <property type="term" value="C:cytosol"/>
    <property type="evidence" value="ECO:0007669"/>
    <property type="project" value="TreeGrafter"/>
</dbReference>
<keyword evidence="2" id="KW-0560">Oxidoreductase</keyword>
<dbReference type="GO" id="GO:0008270">
    <property type="term" value="F:zinc ion binding"/>
    <property type="evidence" value="ECO:0007669"/>
    <property type="project" value="InterPro"/>
</dbReference>
<dbReference type="SMART" id="SM00829">
    <property type="entry name" value="PKS_ER"/>
    <property type="match status" value="1"/>
</dbReference>
<keyword evidence="1" id="KW-0521">NADP</keyword>
<evidence type="ECO:0000256" key="2">
    <source>
        <dbReference type="ARBA" id="ARBA00023002"/>
    </source>
</evidence>
<dbReference type="SUPFAM" id="SSF50129">
    <property type="entry name" value="GroES-like"/>
    <property type="match status" value="1"/>
</dbReference>
<dbReference type="Pfam" id="PF08240">
    <property type="entry name" value="ADH_N"/>
    <property type="match status" value="1"/>
</dbReference>
<dbReference type="FunFam" id="3.40.50.720:FF:000053">
    <property type="entry name" value="Quinone oxidoreductase 1"/>
    <property type="match status" value="1"/>
</dbReference>
<gene>
    <name evidence="4" type="ORF">AB5J53_47550</name>
</gene>
<evidence type="ECO:0000313" key="4">
    <source>
        <dbReference type="EMBL" id="XDQ58742.1"/>
    </source>
</evidence>
<organism evidence="4">
    <name type="scientific">Streptomyces sp. R41</name>
    <dbReference type="NCBI Taxonomy" id="3238632"/>
    <lineage>
        <taxon>Bacteria</taxon>
        <taxon>Bacillati</taxon>
        <taxon>Actinomycetota</taxon>
        <taxon>Actinomycetes</taxon>
        <taxon>Kitasatosporales</taxon>
        <taxon>Streptomycetaceae</taxon>
        <taxon>Streptomyces</taxon>
    </lineage>
</organism>
<dbReference type="InterPro" id="IPR002364">
    <property type="entry name" value="Quin_OxRdtase/zeta-crystal_CS"/>
</dbReference>
<dbReference type="GO" id="GO:0070402">
    <property type="term" value="F:NADPH binding"/>
    <property type="evidence" value="ECO:0007669"/>
    <property type="project" value="TreeGrafter"/>
</dbReference>
<protein>
    <submittedName>
        <fullName evidence="4">Quinone oxidoreductase</fullName>
    </submittedName>
</protein>
<dbReference type="GO" id="GO:0003960">
    <property type="term" value="F:quinone reductase (NADPH) activity"/>
    <property type="evidence" value="ECO:0007669"/>
    <property type="project" value="InterPro"/>
</dbReference>
<dbReference type="InterPro" id="IPR011032">
    <property type="entry name" value="GroES-like_sf"/>
</dbReference>
<dbReference type="PANTHER" id="PTHR48106:SF13">
    <property type="entry name" value="QUINONE OXIDOREDUCTASE-RELATED"/>
    <property type="match status" value="1"/>
</dbReference>
<dbReference type="InterPro" id="IPR020843">
    <property type="entry name" value="ER"/>
</dbReference>
<dbReference type="Gene3D" id="3.40.50.720">
    <property type="entry name" value="NAD(P)-binding Rossmann-like Domain"/>
    <property type="match status" value="1"/>
</dbReference>
<reference evidence="4" key="1">
    <citation type="submission" date="2024-07" db="EMBL/GenBank/DDBJ databases">
        <authorList>
            <person name="Yu S.T."/>
        </authorList>
    </citation>
    <scope>NUCLEOTIDE SEQUENCE</scope>
    <source>
        <strain evidence="4">R41</strain>
    </source>
</reference>
<dbReference type="AlphaFoldDB" id="A0AB39RTW5"/>
<dbReference type="InterPro" id="IPR036291">
    <property type="entry name" value="NAD(P)-bd_dom_sf"/>
</dbReference>
<dbReference type="GO" id="GO:0035925">
    <property type="term" value="F:mRNA 3'-UTR AU-rich region binding"/>
    <property type="evidence" value="ECO:0007669"/>
    <property type="project" value="TreeGrafter"/>
</dbReference>
<dbReference type="SUPFAM" id="SSF51735">
    <property type="entry name" value="NAD(P)-binding Rossmann-fold domains"/>
    <property type="match status" value="1"/>
</dbReference>
<dbReference type="Gene3D" id="3.90.180.10">
    <property type="entry name" value="Medium-chain alcohol dehydrogenases, catalytic domain"/>
    <property type="match status" value="1"/>
</dbReference>
<evidence type="ECO:0000259" key="3">
    <source>
        <dbReference type="SMART" id="SM00829"/>
    </source>
</evidence>
<proteinExistence type="predicted"/>
<dbReference type="InterPro" id="IPR047618">
    <property type="entry name" value="QOR-like"/>
</dbReference>
<dbReference type="InterPro" id="IPR013154">
    <property type="entry name" value="ADH-like_N"/>
</dbReference>
<dbReference type="Pfam" id="PF00107">
    <property type="entry name" value="ADH_zinc_N"/>
    <property type="match status" value="1"/>
</dbReference>
<dbReference type="NCBIfam" id="NF008024">
    <property type="entry name" value="PRK10754.1"/>
    <property type="match status" value="1"/>
</dbReference>
<dbReference type="PROSITE" id="PS01162">
    <property type="entry name" value="QOR_ZETA_CRYSTAL"/>
    <property type="match status" value="1"/>
</dbReference>
<feature type="domain" description="Enoyl reductase (ER)" evidence="3">
    <location>
        <begin position="11"/>
        <end position="322"/>
    </location>
</feature>
<dbReference type="CDD" id="cd05286">
    <property type="entry name" value="QOR2"/>
    <property type="match status" value="1"/>
</dbReference>
<accession>A0AB39RTW5</accession>
<evidence type="ECO:0000256" key="1">
    <source>
        <dbReference type="ARBA" id="ARBA00022857"/>
    </source>
</evidence>
<sequence>MAHAIRFKETGGPEVLHWEEVVVGDPGPGEVRIRHEAVGLNFADTYFRTGLYPAPLPAGLGVEAAGVVEAVGEGVTHVAEGDRVTYTGSPLGAYSTERVMPADSLIRLPDGISCETAAAMTMRGLTSAYLLRRIHPLTAGDTILLTAAAGGVGLIVCQWAKLLGLTVIGTVSSEEKAELARAHGCDHVVQYRREDVAQRVRELTDGAGVPVAFDSVGKTTFAASLASLRRRGLLVCFGTASGPVPPIDAMQLAIGGSLFVTRPALADYIADPAERAELAGELFGHVADGRIRIEINQRFALEEAAEAHGALEAGRTTGSSVLLP</sequence>
<name>A0AB39RTW5_9ACTN</name>
<dbReference type="RefSeq" id="WP_369251883.1">
    <property type="nucleotide sequence ID" value="NZ_CP163443.1"/>
</dbReference>
<dbReference type="PANTHER" id="PTHR48106">
    <property type="entry name" value="QUINONE OXIDOREDUCTASE PIG3-RELATED"/>
    <property type="match status" value="1"/>
</dbReference>
<dbReference type="InterPro" id="IPR013149">
    <property type="entry name" value="ADH-like_C"/>
</dbReference>